<dbReference type="InterPro" id="IPR004576">
    <property type="entry name" value="Mfd"/>
</dbReference>
<dbReference type="Pfam" id="PF17757">
    <property type="entry name" value="UvrB_inter"/>
    <property type="match status" value="1"/>
</dbReference>
<dbReference type="Pfam" id="PF03461">
    <property type="entry name" value="TRCF"/>
    <property type="match status" value="1"/>
</dbReference>
<dbReference type="Pfam" id="PF00270">
    <property type="entry name" value="DEAD"/>
    <property type="match status" value="1"/>
</dbReference>
<evidence type="ECO:0000256" key="1">
    <source>
        <dbReference type="ARBA" id="ARBA00022490"/>
    </source>
</evidence>
<dbReference type="SMART" id="SM00490">
    <property type="entry name" value="HELICc"/>
    <property type="match status" value="1"/>
</dbReference>
<dbReference type="NCBIfam" id="TIGR00580">
    <property type="entry name" value="mfd"/>
    <property type="match status" value="1"/>
</dbReference>
<dbReference type="PANTHER" id="PTHR47964:SF1">
    <property type="entry name" value="ATP-DEPENDENT DNA HELICASE HOMOLOG RECG, CHLOROPLASTIC"/>
    <property type="match status" value="1"/>
</dbReference>
<dbReference type="SMART" id="SM00487">
    <property type="entry name" value="DEXDc"/>
    <property type="match status" value="1"/>
</dbReference>
<dbReference type="SUPFAM" id="SSF52540">
    <property type="entry name" value="P-loop containing nucleoside triphosphate hydrolases"/>
    <property type="match status" value="3"/>
</dbReference>
<keyword evidence="13" id="KW-1185">Reference proteome</keyword>
<dbReference type="PROSITE" id="PS51192">
    <property type="entry name" value="HELICASE_ATP_BIND_1"/>
    <property type="match status" value="1"/>
</dbReference>
<dbReference type="InterPro" id="IPR047112">
    <property type="entry name" value="RecG/Mfd"/>
</dbReference>
<dbReference type="SMART" id="SM00982">
    <property type="entry name" value="TRCF"/>
    <property type="match status" value="1"/>
</dbReference>
<dbReference type="Gene3D" id="2.40.10.170">
    <property type="match status" value="1"/>
</dbReference>
<comment type="function">
    <text evidence="9">Couples transcription and DNA repair by recognizing RNA polymerase (RNAP) stalled at DNA lesions. Mediates ATP-dependent release of RNAP and its truncated transcript from the DNA, and recruitment of nucleotide excision repair machinery to the damaged site.</text>
</comment>
<reference evidence="12 13" key="1">
    <citation type="journal article" date="2003" name="Genome Res.">
        <title>Tropheryma whipplei twist: a human pathogenic Actinobacteria with a reduced genome.</title>
        <authorList>
            <person name="Raoult D."/>
            <person name="Ogata H."/>
            <person name="Audic S."/>
            <person name="Robert C."/>
            <person name="Suhre K."/>
            <person name="Drancourt M."/>
            <person name="Claverie J.-M."/>
        </authorList>
    </citation>
    <scope>NUCLEOTIDE SEQUENCE [LARGE SCALE GENOMIC DNA]</scope>
    <source>
        <strain evidence="12 13">Twist</strain>
    </source>
</reference>
<dbReference type="InterPro" id="IPR027417">
    <property type="entry name" value="P-loop_NTPase"/>
</dbReference>
<dbReference type="SUPFAM" id="SSF143517">
    <property type="entry name" value="TRCF domain-like"/>
    <property type="match status" value="1"/>
</dbReference>
<dbReference type="Gene3D" id="3.40.50.11180">
    <property type="match status" value="1"/>
</dbReference>
<evidence type="ECO:0000313" key="13">
    <source>
        <dbReference type="Proteomes" id="UP000002200"/>
    </source>
</evidence>
<dbReference type="GO" id="GO:0003678">
    <property type="term" value="F:DNA helicase activity"/>
    <property type="evidence" value="ECO:0007669"/>
    <property type="project" value="TreeGrafter"/>
</dbReference>
<dbReference type="InterPro" id="IPR011545">
    <property type="entry name" value="DEAD/DEAH_box_helicase_dom"/>
</dbReference>
<evidence type="ECO:0000313" key="12">
    <source>
        <dbReference type="EMBL" id="AAO44279.1"/>
    </source>
</evidence>
<protein>
    <recommendedName>
        <fullName evidence="9">Transcription-repair-coupling factor</fullName>
        <shortName evidence="9">TRCF</shortName>
        <ecNumber evidence="9">3.6.4.-</ecNumber>
    </recommendedName>
</protein>
<dbReference type="InterPro" id="IPR014001">
    <property type="entry name" value="Helicase_ATP-bd"/>
</dbReference>
<dbReference type="SMART" id="SM01058">
    <property type="entry name" value="CarD_TRCF"/>
    <property type="match status" value="1"/>
</dbReference>
<dbReference type="GO" id="GO:0006355">
    <property type="term" value="P:regulation of DNA-templated transcription"/>
    <property type="evidence" value="ECO:0007669"/>
    <property type="project" value="UniProtKB-UniRule"/>
</dbReference>
<sequence>MPGILFNIAWPYKSPADNLTCPTNSTHTYPHKIPLHGQLDKGFLNLLAAIEAFIPTGFAATACPGGFSACKVASLVGDVDSLLVILPSEDACFTDTLRTYLPESIILNFPEWDTLLHEQISPSPERVSARMEALHKISLFRKNNKRAKNAQTSKTLHDIGILEDNLPTIHQKLVVVASIKAFMQPIISDGNPPCLYFHTGGEYELSEIANILVAMSYSRTDLVGARGEFAIRGGILDIYPPTEKHPIRIEFFGRQLESMRHFRVSDQRSIGPYVSNNAHVGMFAQYQDNSVCKCNVSLSSNPHRCASHLSINNTYKPSAVMAPASEALIVYPTSEFPEEDQINNITPKSLLHFMPGKSTVVVIKCEQLTSKIEQLINTNREFSEAFCTPDAFSATNKYARNNHDGDNTLDGIAEKINYYTLEGLRHFAADLGIGWTDLSGFNSEDEKSLITANPDFSGYSVFDHIRNLQKSGWQIVLASTNNRVYPTLDEYGIDYLILSANTDYSSFEECRECSTRQESPQVMCTPSITQSCTHDRTGAQQKSYISDLFFKQADPDAVDSGLIKHRVVVIDSYIQEGFSVPTKSFTLIGEHELFGKTTLQKAPRISRRAIDPINLAIDDYVVHEIHGIARFKGMCSRRPKHDAPEQEYLILEYAKNRLGVADKLYIPTDQLSMISKYIGSDRPTLSRIGGSDWALTKSRARKAISSIALDLVKLYSRRSITKGYAFSPDTPFQTHFENEFLYTETRDQEKTIVAVKADMENSKPMDRIISGDVGFGKTEIAMRAAFKAVQDNKQVAVLVPTTLLARQHIQTFCERFDKWPVTIASLSRFQSKSEIQKTICGISSGGIDIVIGTHMLLNKKIQFKDLGLLIIDEEHRFGVNHKEAIKKLKIGIDILAMSATPIPRTLEMSLMGIKEISTLSTPPENRMPILTHVGPYRDKQVIAAVRREIIRGGQVFYIHNDTATISRVAQRLEQLIPEARVVSAHAKLAERMLEKTVIDFWEGKYDILVCTTIIETGLDNANANTIIIDSAENYGLSQLHQLRGRVGRGTKRAYAYLFYTSTLKDTAYKRLEAIARNNHLGAGAQIAMKDLELRGAGSLLGHAQSGHIASVGFDLYIRMVTDAISNFKGEQSRTNNLRLEIPVDASIPKAYVDSERLRIELYKKISEALSDADIKDIGDEILDRFGNLPSQVINLLELARLRILASSRGIDLITLKSDFRQGGDVVTVSPVSFSDTAHQNLLRDGQFSFICYRNSKLSACINRSSSEHSGYSEHSAQIINSIRHFIITSCN</sequence>
<keyword evidence="3 9" id="KW-0227">DNA damage</keyword>
<name>Q83N19_TROWT</name>
<comment type="similarity">
    <text evidence="9">In the N-terminal section; belongs to the UvrB family.</text>
</comment>
<keyword evidence="8 9" id="KW-0234">DNA repair</keyword>
<evidence type="ECO:0000256" key="7">
    <source>
        <dbReference type="ARBA" id="ARBA00023125"/>
    </source>
</evidence>
<dbReference type="Gene3D" id="3.90.1150.50">
    <property type="entry name" value="Transcription-repair-coupling factor, D7 domain"/>
    <property type="match status" value="1"/>
</dbReference>
<dbReference type="SUPFAM" id="SSF141259">
    <property type="entry name" value="CarD-like"/>
    <property type="match status" value="1"/>
</dbReference>
<dbReference type="STRING" id="203267.TWT_182"/>
<organism evidence="12 13">
    <name type="scientific">Tropheryma whipplei (strain Twist)</name>
    <name type="common">Whipple's bacillus</name>
    <dbReference type="NCBI Taxonomy" id="203267"/>
    <lineage>
        <taxon>Bacteria</taxon>
        <taxon>Bacillati</taxon>
        <taxon>Actinomycetota</taxon>
        <taxon>Actinomycetes</taxon>
        <taxon>Micrococcales</taxon>
        <taxon>Tropherymataceae</taxon>
        <taxon>Tropheryma</taxon>
    </lineage>
</organism>
<dbReference type="HAMAP" id="MF_00969">
    <property type="entry name" value="TRCF"/>
    <property type="match status" value="1"/>
</dbReference>
<evidence type="ECO:0000256" key="3">
    <source>
        <dbReference type="ARBA" id="ARBA00022763"/>
    </source>
</evidence>
<keyword evidence="4 9" id="KW-0378">Hydrolase</keyword>
<dbReference type="GO" id="GO:0005524">
    <property type="term" value="F:ATP binding"/>
    <property type="evidence" value="ECO:0007669"/>
    <property type="project" value="UniProtKB-UniRule"/>
</dbReference>
<dbReference type="GO" id="GO:0016787">
    <property type="term" value="F:hydrolase activity"/>
    <property type="evidence" value="ECO:0007669"/>
    <property type="project" value="UniProtKB-KW"/>
</dbReference>
<dbReference type="GO" id="GO:0000716">
    <property type="term" value="P:transcription-coupled nucleotide-excision repair, DNA damage recognition"/>
    <property type="evidence" value="ECO:0007669"/>
    <property type="project" value="UniProtKB-UniRule"/>
</dbReference>
<dbReference type="eggNOG" id="COG1197">
    <property type="taxonomic scope" value="Bacteria"/>
</dbReference>
<keyword evidence="7 9" id="KW-0238">DNA-binding</keyword>
<dbReference type="InterPro" id="IPR036101">
    <property type="entry name" value="CarD-like/TRCF_RID_sf"/>
</dbReference>
<evidence type="ECO:0000256" key="8">
    <source>
        <dbReference type="ARBA" id="ARBA00023204"/>
    </source>
</evidence>
<dbReference type="HOGENOM" id="CLU_005122_1_1_11"/>
<dbReference type="InterPro" id="IPR003711">
    <property type="entry name" value="CarD-like/TRCF_RID"/>
</dbReference>
<keyword evidence="1 9" id="KW-0963">Cytoplasm</keyword>
<evidence type="ECO:0000256" key="9">
    <source>
        <dbReference type="HAMAP-Rule" id="MF_00969"/>
    </source>
</evidence>
<dbReference type="GO" id="GO:0005737">
    <property type="term" value="C:cytoplasm"/>
    <property type="evidence" value="ECO:0007669"/>
    <property type="project" value="UniProtKB-SubCell"/>
</dbReference>
<keyword evidence="2 9" id="KW-0547">Nucleotide-binding</keyword>
<evidence type="ECO:0000259" key="11">
    <source>
        <dbReference type="PROSITE" id="PS51194"/>
    </source>
</evidence>
<evidence type="ECO:0000256" key="6">
    <source>
        <dbReference type="ARBA" id="ARBA00022840"/>
    </source>
</evidence>
<feature type="domain" description="Helicase C-terminal" evidence="11">
    <location>
        <begin position="937"/>
        <end position="1092"/>
    </location>
</feature>
<keyword evidence="6 9" id="KW-0067">ATP-binding</keyword>
<comment type="similarity">
    <text evidence="9">In the C-terminal section; belongs to the helicase family. RecG subfamily.</text>
</comment>
<comment type="subcellular location">
    <subcellularLocation>
        <location evidence="9">Cytoplasm</location>
    </subcellularLocation>
</comment>
<dbReference type="EC" id="3.6.4.-" evidence="9"/>
<keyword evidence="5" id="KW-0347">Helicase</keyword>
<dbReference type="Proteomes" id="UP000002200">
    <property type="component" value="Chromosome"/>
</dbReference>
<dbReference type="Pfam" id="PF02559">
    <property type="entry name" value="CarD_TRCF_RID"/>
    <property type="match status" value="1"/>
</dbReference>
<dbReference type="KEGG" id="twh:TWT_182"/>
<dbReference type="InterPro" id="IPR037235">
    <property type="entry name" value="TRCF-like_C_D7"/>
</dbReference>
<accession>Q83N19</accession>
<dbReference type="Gene3D" id="3.30.2060.10">
    <property type="entry name" value="Penicillin-binding protein 1b domain"/>
    <property type="match status" value="1"/>
</dbReference>
<feature type="domain" description="Helicase ATP-binding" evidence="10">
    <location>
        <begin position="758"/>
        <end position="919"/>
    </location>
</feature>
<dbReference type="InterPro" id="IPR041471">
    <property type="entry name" value="UvrB_inter"/>
</dbReference>
<dbReference type="GO" id="GO:0003684">
    <property type="term" value="F:damaged DNA binding"/>
    <property type="evidence" value="ECO:0007669"/>
    <property type="project" value="InterPro"/>
</dbReference>
<dbReference type="PROSITE" id="PS51194">
    <property type="entry name" value="HELICASE_CTER"/>
    <property type="match status" value="1"/>
</dbReference>
<evidence type="ECO:0000256" key="4">
    <source>
        <dbReference type="ARBA" id="ARBA00022801"/>
    </source>
</evidence>
<evidence type="ECO:0000259" key="10">
    <source>
        <dbReference type="PROSITE" id="PS51192"/>
    </source>
</evidence>
<evidence type="ECO:0000256" key="5">
    <source>
        <dbReference type="ARBA" id="ARBA00022806"/>
    </source>
</evidence>
<dbReference type="InterPro" id="IPR001650">
    <property type="entry name" value="Helicase_C-like"/>
</dbReference>
<dbReference type="InterPro" id="IPR005118">
    <property type="entry name" value="TRCF_C"/>
</dbReference>
<gene>
    <name evidence="12" type="primary">trcF</name>
    <name evidence="9" type="synonym">mfd</name>
    <name evidence="12" type="ordered locus">TWT_182</name>
</gene>
<evidence type="ECO:0000256" key="2">
    <source>
        <dbReference type="ARBA" id="ARBA00022741"/>
    </source>
</evidence>
<proteinExistence type="inferred from homology"/>
<dbReference type="Pfam" id="PF00271">
    <property type="entry name" value="Helicase_C"/>
    <property type="match status" value="1"/>
</dbReference>
<dbReference type="EMBL" id="AE014184">
    <property type="protein sequence ID" value="AAO44279.1"/>
    <property type="molecule type" value="Genomic_DNA"/>
</dbReference>
<dbReference type="CDD" id="cd17991">
    <property type="entry name" value="DEXHc_TRCF"/>
    <property type="match status" value="1"/>
</dbReference>
<dbReference type="Gene3D" id="3.40.50.300">
    <property type="entry name" value="P-loop containing nucleotide triphosphate hydrolases"/>
    <property type="match status" value="2"/>
</dbReference>
<dbReference type="PANTHER" id="PTHR47964">
    <property type="entry name" value="ATP-DEPENDENT DNA HELICASE HOMOLOG RECG, CHLOROPLASTIC"/>
    <property type="match status" value="1"/>
</dbReference>